<name>A0A2G8REI5_9RHOB</name>
<evidence type="ECO:0000313" key="2">
    <source>
        <dbReference type="Proteomes" id="UP000231259"/>
    </source>
</evidence>
<organism evidence="1 2">
    <name type="scientific">Puniceibacterium antarcticum</name>
    <dbReference type="NCBI Taxonomy" id="1206336"/>
    <lineage>
        <taxon>Bacteria</taxon>
        <taxon>Pseudomonadati</taxon>
        <taxon>Pseudomonadota</taxon>
        <taxon>Alphaproteobacteria</taxon>
        <taxon>Rhodobacterales</taxon>
        <taxon>Paracoccaceae</taxon>
        <taxon>Puniceibacterium</taxon>
    </lineage>
</organism>
<dbReference type="AlphaFoldDB" id="A0A2G8REI5"/>
<proteinExistence type="predicted"/>
<reference evidence="1 2" key="1">
    <citation type="submission" date="2013-09" db="EMBL/GenBank/DDBJ databases">
        <title>Genome sequencing of Phaeobacter antarcticus sp. nov. SM1211.</title>
        <authorList>
            <person name="Zhang X.-Y."/>
            <person name="Liu C."/>
            <person name="Chen X.-L."/>
            <person name="Xie B.-B."/>
            <person name="Qin Q.-L."/>
            <person name="Rong J.-C."/>
            <person name="Zhang Y.-Z."/>
        </authorList>
    </citation>
    <scope>NUCLEOTIDE SEQUENCE [LARGE SCALE GENOMIC DNA]</scope>
    <source>
        <strain evidence="1 2">SM1211</strain>
    </source>
</reference>
<protein>
    <recommendedName>
        <fullName evidence="3">HEPN domain-containing protein</fullName>
    </recommendedName>
</protein>
<dbReference type="EMBL" id="AWWI01000071">
    <property type="protein sequence ID" value="PIL19994.1"/>
    <property type="molecule type" value="Genomic_DNA"/>
</dbReference>
<sequence>MCESHQPGGQQFMCQNEITLANYGARAGDFIRSASILCTNFHDGWLPSACLLLGFSCELLAKRRLLRTGVVSEAQLRKKPYGHDISRMWRVETELFSEAECLTSKLKQDPENNGVDAHFDWGLHFDELAKAHSSESDYSLRYHHSEQIFADPKSVTVVLGNIWLAEQ</sequence>
<gene>
    <name evidence="1" type="ORF">P775_11845</name>
</gene>
<evidence type="ECO:0008006" key="3">
    <source>
        <dbReference type="Google" id="ProtNLM"/>
    </source>
</evidence>
<evidence type="ECO:0000313" key="1">
    <source>
        <dbReference type="EMBL" id="PIL19994.1"/>
    </source>
</evidence>
<accession>A0A2G8REI5</accession>
<comment type="caution">
    <text evidence="1">The sequence shown here is derived from an EMBL/GenBank/DDBJ whole genome shotgun (WGS) entry which is preliminary data.</text>
</comment>
<dbReference type="Proteomes" id="UP000231259">
    <property type="component" value="Unassembled WGS sequence"/>
</dbReference>
<keyword evidence="2" id="KW-1185">Reference proteome</keyword>